<reference evidence="3 4" key="1">
    <citation type="submission" date="2020-02" db="EMBL/GenBank/DDBJ databases">
        <title>Genomic and physiological characterization of two novel Nitrospinaceae genera.</title>
        <authorList>
            <person name="Mueller A.J."/>
            <person name="Jung M.-Y."/>
            <person name="Strachan C.R."/>
            <person name="Herbold C.W."/>
            <person name="Kirkegaard R.H."/>
            <person name="Daims H."/>
        </authorList>
    </citation>
    <scope>NUCLEOTIDE SEQUENCE [LARGE SCALE GENOMIC DNA]</scope>
    <source>
        <strain evidence="3">EB</strain>
    </source>
</reference>
<sequence length="143" mass="15703">MTRSPLSILMISLLTGIIWSAPLYAPFAYGEPVVQIAQATSSGEDNQSDASKKAKDKLSGASDTASDTWNRVSDWVMGYVNSFKAEVDNVFGFDKGKASGAFFGSVLYFGIGLVLLFVFLFVYNIIRDMFSGVAAKKKYKKRR</sequence>
<keyword evidence="2" id="KW-1133">Transmembrane helix</keyword>
<gene>
    <name evidence="3" type="ORF">G3M70_01445</name>
</gene>
<evidence type="ECO:0000313" key="4">
    <source>
        <dbReference type="Proteomes" id="UP000594688"/>
    </source>
</evidence>
<evidence type="ECO:0000256" key="2">
    <source>
        <dbReference type="SAM" id="Phobius"/>
    </source>
</evidence>
<evidence type="ECO:0000256" key="1">
    <source>
        <dbReference type="SAM" id="MobiDB-lite"/>
    </source>
</evidence>
<dbReference type="AlphaFoldDB" id="A0A7T0FYU8"/>
<keyword evidence="2" id="KW-0472">Membrane</keyword>
<accession>A0A7T0FYU8</accession>
<feature type="transmembrane region" description="Helical" evidence="2">
    <location>
        <begin position="101"/>
        <end position="126"/>
    </location>
</feature>
<dbReference type="Proteomes" id="UP000594688">
    <property type="component" value="Chromosome"/>
</dbReference>
<evidence type="ECO:0000313" key="3">
    <source>
        <dbReference type="EMBL" id="QPJ60619.1"/>
    </source>
</evidence>
<dbReference type="KEGG" id="nli:G3M70_01445"/>
<keyword evidence="2" id="KW-0812">Transmembrane</keyword>
<feature type="region of interest" description="Disordered" evidence="1">
    <location>
        <begin position="41"/>
        <end position="66"/>
    </location>
</feature>
<proteinExistence type="predicted"/>
<organism evidence="3 4">
    <name type="scientific">Candidatus Nitronauta litoralis</name>
    <dbReference type="NCBI Taxonomy" id="2705533"/>
    <lineage>
        <taxon>Bacteria</taxon>
        <taxon>Pseudomonadati</taxon>
        <taxon>Nitrospinota/Tectimicrobiota group</taxon>
        <taxon>Nitrospinota</taxon>
        <taxon>Nitrospinia</taxon>
        <taxon>Nitrospinales</taxon>
        <taxon>Nitrospinaceae</taxon>
        <taxon>Candidatus Nitronauta</taxon>
    </lineage>
</organism>
<name>A0A7T0FYU8_9BACT</name>
<dbReference type="EMBL" id="CP048685">
    <property type="protein sequence ID" value="QPJ60619.1"/>
    <property type="molecule type" value="Genomic_DNA"/>
</dbReference>
<protein>
    <submittedName>
        <fullName evidence="3">Uncharacterized protein</fullName>
    </submittedName>
</protein>